<accession>A0A5C6ZQS3</accession>
<dbReference type="RefSeq" id="WP_146933579.1">
    <property type="nucleotide sequence ID" value="NZ_CBCSHZ010000021.1"/>
</dbReference>
<keyword evidence="1" id="KW-0812">Transmembrane</keyword>
<keyword evidence="1" id="KW-1133">Transmembrane helix</keyword>
<evidence type="ECO:0000313" key="3">
    <source>
        <dbReference type="Proteomes" id="UP000321367"/>
    </source>
</evidence>
<comment type="caution">
    <text evidence="2">The sequence shown here is derived from an EMBL/GenBank/DDBJ whole genome shotgun (WGS) entry which is preliminary data.</text>
</comment>
<feature type="transmembrane region" description="Helical" evidence="1">
    <location>
        <begin position="67"/>
        <end position="84"/>
    </location>
</feature>
<dbReference type="OrthoDB" id="659392at2"/>
<keyword evidence="1" id="KW-0472">Membrane</keyword>
<feature type="transmembrane region" description="Helical" evidence="1">
    <location>
        <begin position="117"/>
        <end position="137"/>
    </location>
</feature>
<keyword evidence="3" id="KW-1185">Reference proteome</keyword>
<dbReference type="AlphaFoldDB" id="A0A5C6ZQS3"/>
<evidence type="ECO:0000256" key="1">
    <source>
        <dbReference type="SAM" id="Phobius"/>
    </source>
</evidence>
<name>A0A5C6ZQS3_9FLAO</name>
<dbReference type="Proteomes" id="UP000321367">
    <property type="component" value="Unassembled WGS sequence"/>
</dbReference>
<dbReference type="EMBL" id="VORY01000018">
    <property type="protein sequence ID" value="TXD92687.1"/>
    <property type="molecule type" value="Genomic_DNA"/>
</dbReference>
<reference evidence="2 3" key="1">
    <citation type="submission" date="2019-08" db="EMBL/GenBank/DDBJ databases">
        <title>Genome sequence of Gillisia hiemivivida IC154 (type strain).</title>
        <authorList>
            <person name="Bowman J.P."/>
        </authorList>
    </citation>
    <scope>NUCLEOTIDE SEQUENCE [LARGE SCALE GENOMIC DNA]</scope>
    <source>
        <strain evidence="2 3">IC154</strain>
    </source>
</reference>
<proteinExistence type="predicted"/>
<evidence type="ECO:0000313" key="2">
    <source>
        <dbReference type="EMBL" id="TXD92687.1"/>
    </source>
</evidence>
<protein>
    <recommendedName>
        <fullName evidence="4">DUF2975 domain-containing protein</fullName>
    </recommendedName>
</protein>
<evidence type="ECO:0008006" key="4">
    <source>
        <dbReference type="Google" id="ProtNLM"/>
    </source>
</evidence>
<organism evidence="2 3">
    <name type="scientific">Gillisia hiemivivida</name>
    <dbReference type="NCBI Taxonomy" id="291190"/>
    <lineage>
        <taxon>Bacteria</taxon>
        <taxon>Pseudomonadati</taxon>
        <taxon>Bacteroidota</taxon>
        <taxon>Flavobacteriia</taxon>
        <taxon>Flavobacteriales</taxon>
        <taxon>Flavobacteriaceae</taxon>
        <taxon>Gillisia</taxon>
    </lineage>
</organism>
<feature type="transmembrane region" description="Helical" evidence="1">
    <location>
        <begin position="39"/>
        <end position="61"/>
    </location>
</feature>
<feature type="transmembrane region" description="Helical" evidence="1">
    <location>
        <begin position="149"/>
        <end position="170"/>
    </location>
</feature>
<gene>
    <name evidence="2" type="ORF">ES724_12980</name>
</gene>
<sequence>MNNYNELKEQWGRRSQSILPANGATEIIKKGKSIRRKQLIGQVVLGATCILLIGFFFYISAYTNKTVSIGLILMIGSLTLRMLVESFFTFSIKNFRPDETLHTYIEKLKRYYKSRLVINYLVTPILFISYIVGFIMLLPAFKQNLSAGFYQYVFYSSWVIFFFLAVLIAVQIRKELSLLRELKKDIE</sequence>